<dbReference type="EMBL" id="CP036313">
    <property type="protein sequence ID" value="QBH13454.1"/>
    <property type="molecule type" value="Genomic_DNA"/>
</dbReference>
<dbReference type="EMBL" id="QLNI01000002">
    <property type="protein sequence ID" value="RAM03705.1"/>
    <property type="molecule type" value="Genomic_DNA"/>
</dbReference>
<dbReference type="AlphaFoldDB" id="A0A328FL57"/>
<evidence type="ECO:0000313" key="1">
    <source>
        <dbReference type="EMBL" id="QBH13454.1"/>
    </source>
</evidence>
<reference evidence="1 4" key="2">
    <citation type="submission" date="2019-02" db="EMBL/GenBank/DDBJ databases">
        <title>Complete genome sequence of Desulfobacter hydrogenophilus AcRS1.</title>
        <authorList>
            <person name="Marietou A."/>
            <person name="Lund M.B."/>
            <person name="Marshall I.P.G."/>
            <person name="Schreiber L."/>
            <person name="Jorgensen B."/>
        </authorList>
    </citation>
    <scope>NUCLEOTIDE SEQUENCE [LARGE SCALE GENOMIC DNA]</scope>
    <source>
        <strain evidence="1 4">AcRS1</strain>
    </source>
</reference>
<accession>A0A328FL57</accession>
<protein>
    <submittedName>
        <fullName evidence="2">Uncharacterized protein</fullName>
    </submittedName>
</protein>
<name>A0A328FL57_9BACT</name>
<gene>
    <name evidence="2" type="ORF">DO021_01215</name>
    <name evidence="1" type="ORF">EYB58_11285</name>
</gene>
<dbReference type="Proteomes" id="UP000248798">
    <property type="component" value="Unassembled WGS sequence"/>
</dbReference>
<evidence type="ECO:0000313" key="3">
    <source>
        <dbReference type="Proteomes" id="UP000248798"/>
    </source>
</evidence>
<evidence type="ECO:0000313" key="4">
    <source>
        <dbReference type="Proteomes" id="UP000293902"/>
    </source>
</evidence>
<keyword evidence="4" id="KW-1185">Reference proteome</keyword>
<evidence type="ECO:0000313" key="2">
    <source>
        <dbReference type="EMBL" id="RAM03705.1"/>
    </source>
</evidence>
<proteinExistence type="predicted"/>
<sequence>MKKTKPIYFVIMIILLCFILPTMSPAQPGYDSGRHDGRDKGRHDRQLQECIDRCYHRKNKCVRHSRHKKHCYDELYRCKNKCLHKFRGDGHWYDDRGQRKR</sequence>
<reference evidence="2 3" key="1">
    <citation type="submission" date="2018-06" db="EMBL/GenBank/DDBJ databases">
        <title>Complete Genome Sequence of Desulfobacter hydrogenophilus (DSM3380).</title>
        <authorList>
            <person name="Marietou A."/>
            <person name="Schreiber L."/>
            <person name="Marshall I."/>
            <person name="Jorgensen B."/>
        </authorList>
    </citation>
    <scope>NUCLEOTIDE SEQUENCE [LARGE SCALE GENOMIC DNA]</scope>
    <source>
        <strain evidence="2 3">DSM 3380</strain>
    </source>
</reference>
<dbReference type="Proteomes" id="UP000293902">
    <property type="component" value="Chromosome"/>
</dbReference>
<organism evidence="2 3">
    <name type="scientific">Desulfobacter hydrogenophilus</name>
    <dbReference type="NCBI Taxonomy" id="2291"/>
    <lineage>
        <taxon>Bacteria</taxon>
        <taxon>Pseudomonadati</taxon>
        <taxon>Thermodesulfobacteriota</taxon>
        <taxon>Desulfobacteria</taxon>
        <taxon>Desulfobacterales</taxon>
        <taxon>Desulfobacteraceae</taxon>
        <taxon>Desulfobacter</taxon>
    </lineage>
</organism>
<dbReference type="RefSeq" id="WP_111952925.1">
    <property type="nucleotide sequence ID" value="NZ_CP036313.1"/>
</dbReference>